<organism evidence="2 3">
    <name type="scientific">Cryptococcus amylolentus CBS 6273</name>
    <dbReference type="NCBI Taxonomy" id="1296118"/>
    <lineage>
        <taxon>Eukaryota</taxon>
        <taxon>Fungi</taxon>
        <taxon>Dikarya</taxon>
        <taxon>Basidiomycota</taxon>
        <taxon>Agaricomycotina</taxon>
        <taxon>Tremellomycetes</taxon>
        <taxon>Tremellales</taxon>
        <taxon>Cryptococcaceae</taxon>
        <taxon>Cryptococcus</taxon>
    </lineage>
</organism>
<evidence type="ECO:0000313" key="2">
    <source>
        <dbReference type="EMBL" id="ODO07113.1"/>
    </source>
</evidence>
<evidence type="ECO:0000313" key="3">
    <source>
        <dbReference type="Proteomes" id="UP000095149"/>
    </source>
</evidence>
<protein>
    <submittedName>
        <fullName evidence="2">Uncharacterized protein</fullName>
    </submittedName>
</protein>
<sequence length="207" mass="22892">MASQVTTQIWSGNNGGYVENVYPLDGVLERCVSENFSAINPVEGINAFIWTRNTIDRETGDIYRDSFTTGAHASTNGNTQIEDYMMRANQVSRYLVNTLRGNEGQWGVPCTERGDTMALVEAERTAFEAIVEEFPDRNPDIGLSIIDPDIMFRVTSYDPNEPSPSLEENEMEEVAGMLFVRVDVDTSDQAMSDAPPSSAQDGDQADD</sequence>
<evidence type="ECO:0000256" key="1">
    <source>
        <dbReference type="SAM" id="MobiDB-lite"/>
    </source>
</evidence>
<reference evidence="2 3" key="1">
    <citation type="submission" date="2016-06" db="EMBL/GenBank/DDBJ databases">
        <title>Evolution of pathogenesis and genome organization in the Tremellales.</title>
        <authorList>
            <person name="Cuomo C."/>
            <person name="Litvintseva A."/>
            <person name="Heitman J."/>
            <person name="Chen Y."/>
            <person name="Sun S."/>
            <person name="Springer D."/>
            <person name="Dromer F."/>
            <person name="Young S."/>
            <person name="Zeng Q."/>
            <person name="Chapman S."/>
            <person name="Gujja S."/>
            <person name="Saif S."/>
            <person name="Birren B."/>
        </authorList>
    </citation>
    <scope>NUCLEOTIDE SEQUENCE [LARGE SCALE GENOMIC DNA]</scope>
    <source>
        <strain evidence="2 3">CBS 6273</strain>
    </source>
</reference>
<dbReference type="OrthoDB" id="2578073at2759"/>
<proteinExistence type="predicted"/>
<feature type="compositionally biased region" description="Polar residues" evidence="1">
    <location>
        <begin position="187"/>
        <end position="201"/>
    </location>
</feature>
<comment type="caution">
    <text evidence="2">The sequence shown here is derived from an EMBL/GenBank/DDBJ whole genome shotgun (WGS) entry which is preliminary data.</text>
</comment>
<gene>
    <name evidence="2" type="ORF">I350_04482</name>
</gene>
<name>A0A1E3K298_9TREE</name>
<accession>A0A1E3K298</accession>
<feature type="region of interest" description="Disordered" evidence="1">
    <location>
        <begin position="185"/>
        <end position="207"/>
    </location>
</feature>
<dbReference type="AlphaFoldDB" id="A0A1E3K298"/>
<dbReference type="EMBL" id="MEKH01000006">
    <property type="protein sequence ID" value="ODO07113.1"/>
    <property type="molecule type" value="Genomic_DNA"/>
</dbReference>
<dbReference type="Proteomes" id="UP000095149">
    <property type="component" value="Unassembled WGS sequence"/>
</dbReference>